<dbReference type="EMBL" id="PQSP01000002">
    <property type="protein sequence ID" value="RUS67373.1"/>
    <property type="molecule type" value="Genomic_DNA"/>
</dbReference>
<dbReference type="OrthoDB" id="8610439at2"/>
<comment type="caution">
    <text evidence="1">The sequence shown here is derived from an EMBL/GenBank/DDBJ whole genome shotgun (WGS) entry which is preliminary data.</text>
</comment>
<dbReference type="RefSeq" id="WP_126979353.1">
    <property type="nucleotide sequence ID" value="NZ_PQSP01000002.1"/>
</dbReference>
<gene>
    <name evidence="1" type="ORF">CUZ56_01318</name>
</gene>
<keyword evidence="2" id="KW-1185">Reference proteome</keyword>
<name>A0A433SF58_9BURK</name>
<accession>A0A433SF58</accession>
<organism evidence="1 2">
    <name type="scientific">Saezia sanguinis</name>
    <dbReference type="NCBI Taxonomy" id="1965230"/>
    <lineage>
        <taxon>Bacteria</taxon>
        <taxon>Pseudomonadati</taxon>
        <taxon>Pseudomonadota</taxon>
        <taxon>Betaproteobacteria</taxon>
        <taxon>Burkholderiales</taxon>
        <taxon>Saeziaceae</taxon>
        <taxon>Saezia</taxon>
    </lineage>
</organism>
<dbReference type="AlphaFoldDB" id="A0A433SF58"/>
<sequence>MSQYKWVCFSCQTAVRRPAMDRNVRCFSCGQPCECLGVRIPIPPKSKPKLWKALQQQICHNRIQGYERWRHWNIRRIHDLEFQLEKLRLDKRRPRRHSEVLKLETQLHYAKTLQPDAFAQEWATVHRQIQRYSHSSRPLVSEHWEMPQVQAWLSGQQGNLLLVFEKDRVVCNVSAQEILALLEQEVPQPSALHEGIIVFPSHFSWALFVYPESRFSYLEAA</sequence>
<protein>
    <submittedName>
        <fullName evidence="1">Uncharacterized protein</fullName>
    </submittedName>
</protein>
<dbReference type="Proteomes" id="UP000286947">
    <property type="component" value="Unassembled WGS sequence"/>
</dbReference>
<evidence type="ECO:0000313" key="2">
    <source>
        <dbReference type="Proteomes" id="UP000286947"/>
    </source>
</evidence>
<reference evidence="1 2" key="1">
    <citation type="submission" date="2018-01" db="EMBL/GenBank/DDBJ databases">
        <title>Saezia sanguinis gen. nov., sp. nov., in the order Burkholderiales isolated from human blood.</title>
        <authorList>
            <person name="Medina-Pascual M.J."/>
            <person name="Valdezate S."/>
            <person name="Monzon S."/>
            <person name="Cuesta I."/>
            <person name="Carrasco G."/>
            <person name="Villalon P."/>
            <person name="Saez-Nieto J.A."/>
        </authorList>
    </citation>
    <scope>NUCLEOTIDE SEQUENCE [LARGE SCALE GENOMIC DNA]</scope>
    <source>
        <strain evidence="1 2">CNM695-12</strain>
    </source>
</reference>
<evidence type="ECO:0000313" key="1">
    <source>
        <dbReference type="EMBL" id="RUS67373.1"/>
    </source>
</evidence>
<proteinExistence type="predicted"/>